<dbReference type="Proteomes" id="UP000652477">
    <property type="component" value="Unassembled WGS sequence"/>
</dbReference>
<comment type="caution">
    <text evidence="12">The sequence shown here is derived from an EMBL/GenBank/DDBJ whole genome shotgun (WGS) entry which is preliminary data.</text>
</comment>
<feature type="domain" description="RecF/RecN/SMC N-terminal" evidence="11">
    <location>
        <begin position="2"/>
        <end position="507"/>
    </location>
</feature>
<feature type="coiled-coil region" evidence="10">
    <location>
        <begin position="337"/>
        <end position="371"/>
    </location>
</feature>
<keyword evidence="7 9" id="KW-0234">DNA repair</keyword>
<feature type="coiled-coil region" evidence="10">
    <location>
        <begin position="153"/>
        <end position="199"/>
    </location>
</feature>
<comment type="similarity">
    <text evidence="2 9">Belongs to the RecN family.</text>
</comment>
<name>A0A923LHA1_9FIRM</name>
<evidence type="ECO:0000256" key="1">
    <source>
        <dbReference type="ARBA" id="ARBA00003618"/>
    </source>
</evidence>
<evidence type="ECO:0000256" key="4">
    <source>
        <dbReference type="ARBA" id="ARBA00022741"/>
    </source>
</evidence>
<dbReference type="SUPFAM" id="SSF52540">
    <property type="entry name" value="P-loop containing nucleoside triphosphate hydrolases"/>
    <property type="match status" value="1"/>
</dbReference>
<dbReference type="RefSeq" id="WP_186874645.1">
    <property type="nucleotide sequence ID" value="NZ_JACOPF010000001.1"/>
</dbReference>
<keyword evidence="5 9" id="KW-0227">DNA damage</keyword>
<evidence type="ECO:0000256" key="9">
    <source>
        <dbReference type="PIRNR" id="PIRNR003128"/>
    </source>
</evidence>
<evidence type="ECO:0000256" key="8">
    <source>
        <dbReference type="ARBA" id="ARBA00033408"/>
    </source>
</evidence>
<dbReference type="CDD" id="cd03241">
    <property type="entry name" value="ABC_RecN"/>
    <property type="match status" value="2"/>
</dbReference>
<accession>A0A923LHA1</accession>
<reference evidence="12" key="1">
    <citation type="submission" date="2020-08" db="EMBL/GenBank/DDBJ databases">
        <title>Genome public.</title>
        <authorList>
            <person name="Liu C."/>
            <person name="Sun Q."/>
        </authorList>
    </citation>
    <scope>NUCLEOTIDE SEQUENCE</scope>
    <source>
        <strain evidence="12">NSJ-55</strain>
    </source>
</reference>
<sequence>MLQNLHVKNLALIDEAEVEFQSGLNILTGETGAGKSILLGSVNLALGGRYTGDILRNGAKSGLVELVFLVEDERLKEQLKEYDIFPEDGMLVLSRKLMEGRSVSRINGETVSMNILRSVAGLLIDIHGQHEHQTLLDKKNHLALLDLYAKPEIASLKEKAEETFKKYKKCTRKLEESALNEEERKKEMALAEFEVAEIKEASLENGEDEELETLYRRMVKSRKLKEGITEAHQYTSEDAASNASDLLSRAIRALLEAADCDEKGEQLYNQLLEIDSLLNDFNRELSDYAKSFEFSEEDFYETENRLNQINHLKAKYGSTIQEILTYSDEKIQRLKELEDYDAYILKLEQETKKAENELKTICEKLHNVRKKAAKAFSEEIKSQLADLNFLDNRFEICISDLGHYTANGRDAAEIYIAVNPGEALRPLSSVASGGELSRIMLAVKTVLADEEDTPTLIFDEIDTGISGITAGKVAEKMRVIGRNRQVICITHLSQIAAAADTHFLIEKTAENGAASTHIRALDRTESIAELARILGGANVTESILDSAKELKDLAAGERKYQCENEKKLTY</sequence>
<evidence type="ECO:0000256" key="2">
    <source>
        <dbReference type="ARBA" id="ARBA00009441"/>
    </source>
</evidence>
<dbReference type="InterPro" id="IPR027417">
    <property type="entry name" value="P-loop_NTPase"/>
</dbReference>
<dbReference type="InterPro" id="IPR004604">
    <property type="entry name" value="DNA_recomb/repair_RecN"/>
</dbReference>
<evidence type="ECO:0000256" key="3">
    <source>
        <dbReference type="ARBA" id="ARBA00021315"/>
    </source>
</evidence>
<dbReference type="GO" id="GO:0043590">
    <property type="term" value="C:bacterial nucleoid"/>
    <property type="evidence" value="ECO:0007669"/>
    <property type="project" value="TreeGrafter"/>
</dbReference>
<dbReference type="Gene3D" id="3.40.50.300">
    <property type="entry name" value="P-loop containing nucleotide triphosphate hydrolases"/>
    <property type="match status" value="2"/>
</dbReference>
<keyword evidence="6" id="KW-0067">ATP-binding</keyword>
<dbReference type="Pfam" id="PF02463">
    <property type="entry name" value="SMC_N"/>
    <property type="match status" value="1"/>
</dbReference>
<evidence type="ECO:0000313" key="12">
    <source>
        <dbReference type="EMBL" id="MBC5687999.1"/>
    </source>
</evidence>
<evidence type="ECO:0000256" key="6">
    <source>
        <dbReference type="ARBA" id="ARBA00022840"/>
    </source>
</evidence>
<proteinExistence type="inferred from homology"/>
<organism evidence="12 13">
    <name type="scientific">Mediterraneibacter hominis</name>
    <dbReference type="NCBI Taxonomy" id="2763054"/>
    <lineage>
        <taxon>Bacteria</taxon>
        <taxon>Bacillati</taxon>
        <taxon>Bacillota</taxon>
        <taxon>Clostridia</taxon>
        <taxon>Lachnospirales</taxon>
        <taxon>Lachnospiraceae</taxon>
        <taxon>Mediterraneibacter</taxon>
    </lineage>
</organism>
<dbReference type="PANTHER" id="PTHR11059:SF0">
    <property type="entry name" value="DNA REPAIR PROTEIN RECN"/>
    <property type="match status" value="1"/>
</dbReference>
<keyword evidence="4" id="KW-0547">Nucleotide-binding</keyword>
<keyword evidence="13" id="KW-1185">Reference proteome</keyword>
<dbReference type="InterPro" id="IPR003395">
    <property type="entry name" value="RecF/RecN/SMC_N"/>
</dbReference>
<dbReference type="PANTHER" id="PTHR11059">
    <property type="entry name" value="DNA REPAIR PROTEIN RECN"/>
    <property type="match status" value="1"/>
</dbReference>
<keyword evidence="10" id="KW-0175">Coiled coil</keyword>
<gene>
    <name evidence="12" type="primary">recN</name>
    <name evidence="12" type="ORF">H8S37_03500</name>
</gene>
<dbReference type="PIRSF" id="PIRSF003128">
    <property type="entry name" value="RecN"/>
    <property type="match status" value="1"/>
</dbReference>
<dbReference type="AlphaFoldDB" id="A0A923LHA1"/>
<dbReference type="GO" id="GO:0006281">
    <property type="term" value="P:DNA repair"/>
    <property type="evidence" value="ECO:0007669"/>
    <property type="project" value="UniProtKB-KW"/>
</dbReference>
<evidence type="ECO:0000259" key="11">
    <source>
        <dbReference type="Pfam" id="PF02463"/>
    </source>
</evidence>
<dbReference type="GO" id="GO:0005524">
    <property type="term" value="F:ATP binding"/>
    <property type="evidence" value="ECO:0007669"/>
    <property type="project" value="UniProtKB-KW"/>
</dbReference>
<dbReference type="EMBL" id="JACOPF010000001">
    <property type="protein sequence ID" value="MBC5687999.1"/>
    <property type="molecule type" value="Genomic_DNA"/>
</dbReference>
<evidence type="ECO:0000256" key="10">
    <source>
        <dbReference type="SAM" id="Coils"/>
    </source>
</evidence>
<evidence type="ECO:0000256" key="7">
    <source>
        <dbReference type="ARBA" id="ARBA00023204"/>
    </source>
</evidence>
<evidence type="ECO:0000256" key="5">
    <source>
        <dbReference type="ARBA" id="ARBA00022763"/>
    </source>
</evidence>
<dbReference type="GO" id="GO:0006310">
    <property type="term" value="P:DNA recombination"/>
    <property type="evidence" value="ECO:0007669"/>
    <property type="project" value="InterPro"/>
</dbReference>
<dbReference type="GO" id="GO:0009432">
    <property type="term" value="P:SOS response"/>
    <property type="evidence" value="ECO:0007669"/>
    <property type="project" value="TreeGrafter"/>
</dbReference>
<evidence type="ECO:0000313" key="13">
    <source>
        <dbReference type="Proteomes" id="UP000652477"/>
    </source>
</evidence>
<protein>
    <recommendedName>
        <fullName evidence="3 9">DNA repair protein RecN</fullName>
    </recommendedName>
    <alternativeName>
        <fullName evidence="8 9">Recombination protein N</fullName>
    </alternativeName>
</protein>
<comment type="function">
    <text evidence="1 9">May be involved in recombinational repair of damaged DNA.</text>
</comment>
<dbReference type="NCBIfam" id="TIGR00634">
    <property type="entry name" value="recN"/>
    <property type="match status" value="1"/>
</dbReference>